<keyword evidence="4" id="KW-1185">Reference proteome</keyword>
<dbReference type="EMBL" id="CAJVCH010288487">
    <property type="protein sequence ID" value="CAG7785078.1"/>
    <property type="molecule type" value="Genomic_DNA"/>
</dbReference>
<sequence>MVPEVTADVTKETCQSSPIVQHLEVAKATIKEEYEDEDDESQRIDDGKNSGLEDNKSSGRNVQEWLQGDDHFLPNVAGFPNSFQIPTRPADKFVNFRTPEATKVVPSSNENRPDMQLPIFATMDKYLARQTIPKHLPDFSGQCEEWPMFVTQFNRTTQLLGLSNDENLNLEIMFGRTDQIIKSLIQKVQSTPPPKEGKPESLILYSNHVANLVSTMKTMKKVAHMTNPQLLEDILAKLPYHLQFQWCRHVIGHPSDPTLDELSFWLAEMALTASMMPSFNVTSNEYVPKFNDKKEKKHVLNVVNVEQKDCTKCNKNGHRLDCCKKFQSDNRKNRWQLVKENKLCISCLQAGHRIDSCLNKKVCGKDDCEKFHHELLHKSSHKMYDAETKPEVVMMNDNLRPEMRRNVHLKVIPVLLQGPKGEVKVNAVMDDGSTLSLIDARLAKTLGLSGPNVPLCMQWTDESQICEENSEKVNLKIRGVDENSKTFVMKGVRTSFNSALPMHIVNMDDLRKRFPHLSDVDFNLIKDQRPLLLIGHDNIQLCLPRKCRFGSWNDPIASKTLLGWVVYGDIPAVSRRINESVLFHHCDGDQELNEMVRESFSTEAFGVEIPEQTRHSRDDARSLKLLENTTKKIGDRYQTGLLWKSDNIVMPESRFAALRRLHCLEKKMDRNKDFATIYTQKINEFLEKGYAKLLTTEEVETTGPRTWYIPHFSVTNPNKPGKDRLVFDAASKCEGVSLNSCLLSGPDLLNSLPAILLRFRVHPIAAVGDIREMFPQIEICCEDQDSQRFLWRGSCRSSPPLEYRMVRMIFGAASSPTSANFVKNLNAAVNKDEFSEVYHAIINNTYMDDHLDGAADVETLSNHLKNVIEVYARGGFHICNWCCSSPEVLATIPVDRRAKGCVDRRSAYRANFRTNIGWDDCLSKELFLEWKSWLSLLQRVKSYSVPRCYHANLRSAESVQLHIFCDASEEAFASVAYLRMKFIFGVKTTMVVAKTKVSPLKPLSVPRLELQAAVMGVRLARCVKSQIGITIDSLHFWSDSRIVLFWIRSDARRYKQFVANRIGEILEDSNVDDWRWVPTLDNVADEATRSNQECNFSDSSRWLEGPAFLTQPEDQWPNEIMTELSTPIEEIKKEFVMLSTDDPFEDKFLLPDISRFSNFNRMIRATAYVRKLVYVKTGRDLELALNRDDLHWAESNWWKKVQNDSFRTERILLQQQKHLDASSRLYKLAVFLDNEGFIRVRVRAVHLELAADLSTSAAINAFRRFIGRRGIPDDIYSDNGTNFKGASRELKLAIQELENDKIVEAALVKGCTWHFIPPGSPHMGGAWERLVRSVKLALQVTLKERVPREDVLQTLLVEAEAVVNSRPLTFVSVDANDPESLTPNHFLLGKNNALYSPGIFSDDDAKIRNQWKFSQKLADLFWSRWLKEYLPTLTRRTKWFTPAVPIK</sequence>
<dbReference type="Proteomes" id="UP000708208">
    <property type="component" value="Unassembled WGS sequence"/>
</dbReference>
<gene>
    <name evidence="3" type="ORF">AFUS01_LOCUS23726</name>
</gene>
<accession>A0A8J2KA55</accession>
<dbReference type="InterPro" id="IPR040676">
    <property type="entry name" value="DUF5641"/>
</dbReference>
<dbReference type="GO" id="GO:0015074">
    <property type="term" value="P:DNA integration"/>
    <property type="evidence" value="ECO:0007669"/>
    <property type="project" value="InterPro"/>
</dbReference>
<dbReference type="InterPro" id="IPR001584">
    <property type="entry name" value="Integrase_cat-core"/>
</dbReference>
<dbReference type="PANTHER" id="PTHR47331">
    <property type="entry name" value="PHD-TYPE DOMAIN-CONTAINING PROTEIN"/>
    <property type="match status" value="1"/>
</dbReference>
<comment type="caution">
    <text evidence="3">The sequence shown here is derived from an EMBL/GenBank/DDBJ whole genome shotgun (WGS) entry which is preliminary data.</text>
</comment>
<reference evidence="3" key="1">
    <citation type="submission" date="2021-06" db="EMBL/GenBank/DDBJ databases">
        <authorList>
            <person name="Hodson N. C."/>
            <person name="Mongue J. A."/>
            <person name="Jaron S. K."/>
        </authorList>
    </citation>
    <scope>NUCLEOTIDE SEQUENCE</scope>
</reference>
<dbReference type="InterPro" id="IPR008042">
    <property type="entry name" value="Retrotrans_Pao"/>
</dbReference>
<evidence type="ECO:0000313" key="4">
    <source>
        <dbReference type="Proteomes" id="UP000708208"/>
    </source>
</evidence>
<dbReference type="Pfam" id="PF18701">
    <property type="entry name" value="DUF5641"/>
    <property type="match status" value="1"/>
</dbReference>
<organism evidence="3 4">
    <name type="scientific">Allacma fusca</name>
    <dbReference type="NCBI Taxonomy" id="39272"/>
    <lineage>
        <taxon>Eukaryota</taxon>
        <taxon>Metazoa</taxon>
        <taxon>Ecdysozoa</taxon>
        <taxon>Arthropoda</taxon>
        <taxon>Hexapoda</taxon>
        <taxon>Collembola</taxon>
        <taxon>Symphypleona</taxon>
        <taxon>Sminthuridae</taxon>
        <taxon>Allacma</taxon>
    </lineage>
</organism>
<feature type="non-terminal residue" evidence="3">
    <location>
        <position position="1"/>
    </location>
</feature>
<evidence type="ECO:0000313" key="3">
    <source>
        <dbReference type="EMBL" id="CAG7785078.1"/>
    </source>
</evidence>
<name>A0A8J2KA55_9HEXA</name>
<feature type="region of interest" description="Disordered" evidence="1">
    <location>
        <begin position="32"/>
        <end position="58"/>
    </location>
</feature>
<evidence type="ECO:0000256" key="1">
    <source>
        <dbReference type="SAM" id="MobiDB-lite"/>
    </source>
</evidence>
<feature type="compositionally biased region" description="Basic and acidic residues" evidence="1">
    <location>
        <begin position="41"/>
        <end position="57"/>
    </location>
</feature>
<dbReference type="PROSITE" id="PS50994">
    <property type="entry name" value="INTEGRASE"/>
    <property type="match status" value="1"/>
</dbReference>
<protein>
    <recommendedName>
        <fullName evidence="2">Integrase catalytic domain-containing protein</fullName>
    </recommendedName>
</protein>
<dbReference type="PANTHER" id="PTHR47331:SF5">
    <property type="entry name" value="RIBONUCLEASE H"/>
    <property type="match status" value="1"/>
</dbReference>
<dbReference type="Pfam" id="PF05380">
    <property type="entry name" value="Peptidase_A17"/>
    <property type="match status" value="1"/>
</dbReference>
<evidence type="ECO:0000259" key="2">
    <source>
        <dbReference type="PROSITE" id="PS50994"/>
    </source>
</evidence>
<dbReference type="OrthoDB" id="8026720at2759"/>
<proteinExistence type="predicted"/>
<feature type="domain" description="Integrase catalytic" evidence="2">
    <location>
        <begin position="1207"/>
        <end position="1391"/>
    </location>
</feature>